<dbReference type="OrthoDB" id="5296638at2"/>
<sequence>MIMRKDKKTLGFTLIELMIVVAVIGILAAIAYPGYVDHVRKARRADAKSALTEAAQKLETLYARNASYSADLTDVGYAHANWNTVPTTVPNAQRYYRIRVLAPSGSCPITNCYKLEARPRLDQTNDAVSRYRLWSNGRKQERLNSTWKNGWPD</sequence>
<accession>A0A7U6GKC9</accession>
<gene>
    <name evidence="2" type="ORF">TBH_C2341</name>
</gene>
<name>A0A7U6GKC9_9GAMM</name>
<dbReference type="NCBIfam" id="TIGR02532">
    <property type="entry name" value="IV_pilin_GFxxxE"/>
    <property type="match status" value="1"/>
</dbReference>
<dbReference type="InterPro" id="IPR031982">
    <property type="entry name" value="PilE-like"/>
</dbReference>
<evidence type="ECO:0000313" key="2">
    <source>
        <dbReference type="EMBL" id="BAO45251.1"/>
    </source>
</evidence>
<reference evidence="2 3" key="1">
    <citation type="journal article" date="2014" name="PLoS ONE">
        <title>Physiological and genomic features of a novel sulfur-oxidizing gammaproteobacterium belonging to a previously uncultivated symbiotic lineage isolated from a hydrothermal vent.</title>
        <authorList>
            <person name="Nunoura T."/>
            <person name="Takaki Y."/>
            <person name="Kazama H."/>
            <person name="Kakuta J."/>
            <person name="Shimamura S."/>
            <person name="Makita H."/>
            <person name="Hirai M."/>
            <person name="Miyazaki M."/>
            <person name="Takai K."/>
        </authorList>
    </citation>
    <scope>NUCLEOTIDE SEQUENCE [LARGE SCALE GENOMIC DNA]</scope>
    <source>
        <strain evidence="2 3">Hiromi1</strain>
    </source>
</reference>
<dbReference type="PANTHER" id="PTHR30093:SF47">
    <property type="entry name" value="TYPE IV PILUS NON-CORE MINOR PILIN PILE"/>
    <property type="match status" value="1"/>
</dbReference>
<dbReference type="Proteomes" id="UP000031631">
    <property type="component" value="Chromosome"/>
</dbReference>
<dbReference type="Pfam" id="PF16732">
    <property type="entry name" value="ComP_DUS"/>
    <property type="match status" value="1"/>
</dbReference>
<dbReference type="SUPFAM" id="SSF54523">
    <property type="entry name" value="Pili subunits"/>
    <property type="match status" value="1"/>
</dbReference>
<dbReference type="InterPro" id="IPR045584">
    <property type="entry name" value="Pilin-like"/>
</dbReference>
<dbReference type="EMBL" id="AP012273">
    <property type="protein sequence ID" value="BAO45251.1"/>
    <property type="molecule type" value="Genomic_DNA"/>
</dbReference>
<dbReference type="Pfam" id="PF07963">
    <property type="entry name" value="N_methyl"/>
    <property type="match status" value="1"/>
</dbReference>
<keyword evidence="1" id="KW-0472">Membrane</keyword>
<dbReference type="InterPro" id="IPR012902">
    <property type="entry name" value="N_methyl_site"/>
</dbReference>
<keyword evidence="3" id="KW-1185">Reference proteome</keyword>
<keyword evidence="1" id="KW-1133">Transmembrane helix</keyword>
<protein>
    <submittedName>
        <fullName evidence="2">Type IV pilus assembly protein PilE</fullName>
    </submittedName>
</protein>
<dbReference type="KEGG" id="tbn:TBH_C2341"/>
<feature type="transmembrane region" description="Helical" evidence="1">
    <location>
        <begin position="12"/>
        <end position="35"/>
    </location>
</feature>
<evidence type="ECO:0000256" key="1">
    <source>
        <dbReference type="SAM" id="Phobius"/>
    </source>
</evidence>
<evidence type="ECO:0000313" key="3">
    <source>
        <dbReference type="Proteomes" id="UP000031631"/>
    </source>
</evidence>
<keyword evidence="1" id="KW-0812">Transmembrane</keyword>
<dbReference type="GO" id="GO:0043683">
    <property type="term" value="P:type IV pilus assembly"/>
    <property type="evidence" value="ECO:0007669"/>
    <property type="project" value="InterPro"/>
</dbReference>
<dbReference type="AlphaFoldDB" id="A0A7U6GKC9"/>
<dbReference type="Gene3D" id="3.30.700.10">
    <property type="entry name" value="Glycoprotein, Type 4 Pilin"/>
    <property type="match status" value="1"/>
</dbReference>
<dbReference type="PANTHER" id="PTHR30093">
    <property type="entry name" value="GENERAL SECRETION PATHWAY PROTEIN G"/>
    <property type="match status" value="1"/>
</dbReference>
<proteinExistence type="predicted"/>
<organism evidence="2 3">
    <name type="scientific">Thiolapillus brandeum</name>
    <dbReference type="NCBI Taxonomy" id="1076588"/>
    <lineage>
        <taxon>Bacteria</taxon>
        <taxon>Pseudomonadati</taxon>
        <taxon>Pseudomonadota</taxon>
        <taxon>Gammaproteobacteria</taxon>
        <taxon>Chromatiales</taxon>
        <taxon>Sedimenticolaceae</taxon>
        <taxon>Thiolapillus</taxon>
    </lineage>
</organism>